<accession>A0A4C1WIN6</accession>
<proteinExistence type="predicted"/>
<organism evidence="1 2">
    <name type="scientific">Eumeta variegata</name>
    <name type="common">Bagworm moth</name>
    <name type="synonym">Eumeta japonica</name>
    <dbReference type="NCBI Taxonomy" id="151549"/>
    <lineage>
        <taxon>Eukaryota</taxon>
        <taxon>Metazoa</taxon>
        <taxon>Ecdysozoa</taxon>
        <taxon>Arthropoda</taxon>
        <taxon>Hexapoda</taxon>
        <taxon>Insecta</taxon>
        <taxon>Pterygota</taxon>
        <taxon>Neoptera</taxon>
        <taxon>Endopterygota</taxon>
        <taxon>Lepidoptera</taxon>
        <taxon>Glossata</taxon>
        <taxon>Ditrysia</taxon>
        <taxon>Tineoidea</taxon>
        <taxon>Psychidae</taxon>
        <taxon>Oiketicinae</taxon>
        <taxon>Eumeta</taxon>
    </lineage>
</organism>
<comment type="caution">
    <text evidence="1">The sequence shown here is derived from an EMBL/GenBank/DDBJ whole genome shotgun (WGS) entry which is preliminary data.</text>
</comment>
<dbReference type="AlphaFoldDB" id="A0A4C1WIN6"/>
<evidence type="ECO:0000313" key="2">
    <source>
        <dbReference type="Proteomes" id="UP000299102"/>
    </source>
</evidence>
<evidence type="ECO:0000313" key="1">
    <source>
        <dbReference type="EMBL" id="GBP51278.1"/>
    </source>
</evidence>
<reference evidence="1 2" key="1">
    <citation type="journal article" date="2019" name="Commun. Biol.">
        <title>The bagworm genome reveals a unique fibroin gene that provides high tensile strength.</title>
        <authorList>
            <person name="Kono N."/>
            <person name="Nakamura H."/>
            <person name="Ohtoshi R."/>
            <person name="Tomita M."/>
            <person name="Numata K."/>
            <person name="Arakawa K."/>
        </authorList>
    </citation>
    <scope>NUCLEOTIDE SEQUENCE [LARGE SCALE GENOMIC DNA]</scope>
</reference>
<keyword evidence="2" id="KW-1185">Reference proteome</keyword>
<dbReference type="EMBL" id="BGZK01000578">
    <property type="protein sequence ID" value="GBP51278.1"/>
    <property type="molecule type" value="Genomic_DNA"/>
</dbReference>
<name>A0A4C1WIN6_EUMVA</name>
<sequence>MNAIDGRQQSKKGIQKMCHVEVWDLCLFYFRRVERIGYVMDGRADQRKFWEEIGCLIKEGVGLGNSHSLDEMQRRKLLLTSVFCENIDRDDPINPAVCPPVWRRRGLSIHVEGPDSRYRQLILTSHEACRSISKFLRLPLLRRAPYEYAHKSTVAERPLAEC</sequence>
<protein>
    <submittedName>
        <fullName evidence="1">Uncharacterized protein</fullName>
    </submittedName>
</protein>
<dbReference type="Proteomes" id="UP000299102">
    <property type="component" value="Unassembled WGS sequence"/>
</dbReference>
<gene>
    <name evidence="1" type="ORF">EVAR_48371_1</name>
</gene>